<dbReference type="Proteomes" id="UP000295083">
    <property type="component" value="Unassembled WGS sequence"/>
</dbReference>
<evidence type="ECO:0000256" key="4">
    <source>
        <dbReference type="PIRSR" id="PIRSR617939-2"/>
    </source>
</evidence>
<comment type="caution">
    <text evidence="6">The sequence shown here is derived from an EMBL/GenBank/DDBJ whole genome shotgun (WGS) entry which is preliminary data.</text>
</comment>
<feature type="active site" description="Proton acceptor" evidence="3">
    <location>
        <position position="79"/>
    </location>
</feature>
<dbReference type="EMBL" id="QAPG01000025">
    <property type="protein sequence ID" value="TDZ37205.1"/>
    <property type="molecule type" value="Genomic_DNA"/>
</dbReference>
<organism evidence="6 7">
    <name type="scientific">Colletotrichum spinosum</name>
    <dbReference type="NCBI Taxonomy" id="1347390"/>
    <lineage>
        <taxon>Eukaryota</taxon>
        <taxon>Fungi</taxon>
        <taxon>Dikarya</taxon>
        <taxon>Ascomycota</taxon>
        <taxon>Pezizomycotina</taxon>
        <taxon>Sordariomycetes</taxon>
        <taxon>Hypocreomycetidae</taxon>
        <taxon>Glomerellales</taxon>
        <taxon>Glomerellaceae</taxon>
        <taxon>Colletotrichum</taxon>
        <taxon>Colletotrichum orbiculare species complex</taxon>
    </lineage>
</organism>
<dbReference type="PANTHER" id="PTHR12935">
    <property type="entry name" value="GAMMA-GLUTAMYLCYCLOTRANSFERASE"/>
    <property type="match status" value="1"/>
</dbReference>
<dbReference type="SUPFAM" id="SSF110857">
    <property type="entry name" value="Gamma-glutamyl cyclotransferase-like"/>
    <property type="match status" value="1"/>
</dbReference>
<evidence type="ECO:0000259" key="5">
    <source>
        <dbReference type="Pfam" id="PF06094"/>
    </source>
</evidence>
<dbReference type="AlphaFoldDB" id="A0A4R8QNH3"/>
<dbReference type="Pfam" id="PF06094">
    <property type="entry name" value="GGACT"/>
    <property type="match status" value="1"/>
</dbReference>
<dbReference type="GO" id="GO:0003839">
    <property type="term" value="F:gamma-glutamylcyclotransferase activity"/>
    <property type="evidence" value="ECO:0007669"/>
    <property type="project" value="UniProtKB-EC"/>
</dbReference>
<dbReference type="InterPro" id="IPR036568">
    <property type="entry name" value="GGCT-like_sf"/>
</dbReference>
<sequence>MTLYFAYGSNLSPTQMAARCPGARLVGLAYLPGYEFIINERQFANVVVAATGPAVAPTRVYGVLYTLTQADEDTLDRCEGVPWAYEKQTLPVVRQRGEVVGEAGGGDAVSALVYVDAARTAPGRPREEYVGRMNRGIAEAGAIGLPAEYVRAVLRAWIPEPEGGGGAEGIVDPFL</sequence>
<gene>
    <name evidence="6" type="ORF">C8035_v007318</name>
</gene>
<reference evidence="6 7" key="1">
    <citation type="submission" date="2018-11" db="EMBL/GenBank/DDBJ databases">
        <title>Genome sequence and assembly of Colletotrichum spinosum.</title>
        <authorList>
            <person name="Gan P."/>
            <person name="Shirasu K."/>
        </authorList>
    </citation>
    <scope>NUCLEOTIDE SEQUENCE [LARGE SCALE GENOMIC DNA]</scope>
    <source>
        <strain evidence="6 7">CBS 515.97</strain>
    </source>
</reference>
<evidence type="ECO:0000256" key="1">
    <source>
        <dbReference type="ARBA" id="ARBA00012346"/>
    </source>
</evidence>
<dbReference type="CDD" id="cd06661">
    <property type="entry name" value="GGCT_like"/>
    <property type="match status" value="1"/>
</dbReference>
<dbReference type="Gene3D" id="3.10.490.10">
    <property type="entry name" value="Gamma-glutamyl cyclotransferase-like"/>
    <property type="match status" value="1"/>
</dbReference>
<name>A0A4R8QNH3_9PEZI</name>
<dbReference type="PANTHER" id="PTHR12935:SF0">
    <property type="entry name" value="GAMMA-GLUTAMYLCYCLOTRANSFERASE"/>
    <property type="match status" value="1"/>
</dbReference>
<proteinExistence type="predicted"/>
<evidence type="ECO:0000256" key="3">
    <source>
        <dbReference type="PIRSR" id="PIRSR617939-1"/>
    </source>
</evidence>
<accession>A0A4R8QNH3</accession>
<keyword evidence="7" id="KW-1185">Reference proteome</keyword>
<dbReference type="EC" id="4.3.2.9" evidence="1"/>
<dbReference type="InterPro" id="IPR013024">
    <property type="entry name" value="GGCT-like"/>
</dbReference>
<dbReference type="InterPro" id="IPR009288">
    <property type="entry name" value="AIG2-like_dom"/>
</dbReference>
<feature type="binding site" evidence="4">
    <location>
        <position position="129"/>
    </location>
    <ligand>
        <name>substrate</name>
    </ligand>
</feature>
<protein>
    <recommendedName>
        <fullName evidence="1">gamma-glutamylcyclotransferase</fullName>
        <ecNumber evidence="1">4.3.2.9</ecNumber>
    </recommendedName>
</protein>
<feature type="binding site" evidence="4">
    <location>
        <begin position="4"/>
        <end position="9"/>
    </location>
    <ligand>
        <name>substrate</name>
    </ligand>
</feature>
<feature type="domain" description="Gamma-glutamylcyclotransferase AIG2-like" evidence="5">
    <location>
        <begin position="4"/>
        <end position="123"/>
    </location>
</feature>
<evidence type="ECO:0000313" key="7">
    <source>
        <dbReference type="Proteomes" id="UP000295083"/>
    </source>
</evidence>
<evidence type="ECO:0000256" key="2">
    <source>
        <dbReference type="ARBA" id="ARBA00023239"/>
    </source>
</evidence>
<evidence type="ECO:0000313" key="6">
    <source>
        <dbReference type="EMBL" id="TDZ37205.1"/>
    </source>
</evidence>
<keyword evidence="2" id="KW-0456">Lyase</keyword>
<dbReference type="InterPro" id="IPR017939">
    <property type="entry name" value="G-Glutamylcylcotransferase"/>
</dbReference>